<evidence type="ECO:0000313" key="2">
    <source>
        <dbReference type="EMBL" id="RZR72061.1"/>
    </source>
</evidence>
<organism evidence="2">
    <name type="scientific">Ensete ventricosum</name>
    <name type="common">Abyssinian banana</name>
    <name type="synonym">Musa ensete</name>
    <dbReference type="NCBI Taxonomy" id="4639"/>
    <lineage>
        <taxon>Eukaryota</taxon>
        <taxon>Viridiplantae</taxon>
        <taxon>Streptophyta</taxon>
        <taxon>Embryophyta</taxon>
        <taxon>Tracheophyta</taxon>
        <taxon>Spermatophyta</taxon>
        <taxon>Magnoliopsida</taxon>
        <taxon>Liliopsida</taxon>
        <taxon>Zingiberales</taxon>
        <taxon>Musaceae</taxon>
        <taxon>Ensete</taxon>
    </lineage>
</organism>
<sequence length="258" mass="27184">VVDVGAEGGAAGLTDGVGAGERGHVASAQALGGERLNELGEAGAWAGEVSVGRALAGGGGVPASQLHGPCWSPELQGIFTAVSHQWTSHIHRLTLPFSEKRRGCGTHQRNTVARGEREDVSARHCGFARGLDVGFDGIDDFKAADGVGVRARVLLAGEGRCVIQKNRSKHFHGIHKKEEEREDPYIDEAVVEEQPEDGRGHPPLLVDGLGHGRPHDALQVGARRAVERRRQLSIGSAGEQDKEAEDEHSVTAEGGGHG</sequence>
<feature type="compositionally biased region" description="Basic and acidic residues" evidence="1">
    <location>
        <begin position="239"/>
        <end position="250"/>
    </location>
</feature>
<protein>
    <submittedName>
        <fullName evidence="2">Uncharacterized protein</fullName>
    </submittedName>
</protein>
<name>A0A445MCU1_ENSVE</name>
<proteinExistence type="predicted"/>
<accession>A0A445MCU1</accession>
<dbReference type="Proteomes" id="UP000290560">
    <property type="component" value="Unassembled WGS sequence"/>
</dbReference>
<dbReference type="EMBL" id="KV875625">
    <property type="protein sequence ID" value="RZR72061.1"/>
    <property type="molecule type" value="Genomic_DNA"/>
</dbReference>
<dbReference type="AlphaFoldDB" id="A0A445MCU1"/>
<feature type="region of interest" description="Disordered" evidence="1">
    <location>
        <begin position="211"/>
        <end position="258"/>
    </location>
</feature>
<evidence type="ECO:0000256" key="1">
    <source>
        <dbReference type="SAM" id="MobiDB-lite"/>
    </source>
</evidence>
<gene>
    <name evidence="2" type="ORF">BHM03_00010219</name>
</gene>
<reference evidence="2" key="1">
    <citation type="journal article" date="2018" name="Data Brief">
        <title>Genome sequence data from 17 accessions of Ensete ventricosum, a staple food crop for millions in Ethiopia.</title>
        <authorList>
            <person name="Yemataw Z."/>
            <person name="Muzemil S."/>
            <person name="Ambachew D."/>
            <person name="Tripathi L."/>
            <person name="Tesfaye K."/>
            <person name="Chala A."/>
            <person name="Farbos A."/>
            <person name="O'Neill P."/>
            <person name="Moore K."/>
            <person name="Grant M."/>
            <person name="Studholme D.J."/>
        </authorList>
    </citation>
    <scope>NUCLEOTIDE SEQUENCE [LARGE SCALE GENOMIC DNA]</scope>
    <source>
        <tissue evidence="2">Leaf</tissue>
    </source>
</reference>
<feature type="non-terminal residue" evidence="2">
    <location>
        <position position="1"/>
    </location>
</feature>